<dbReference type="Gene3D" id="3.40.50.2000">
    <property type="entry name" value="Glycogen Phosphorylase B"/>
    <property type="match status" value="2"/>
</dbReference>
<dbReference type="EMBL" id="BAABRT010000010">
    <property type="protein sequence ID" value="GAA5525041.1"/>
    <property type="molecule type" value="Genomic_DNA"/>
</dbReference>
<protein>
    <recommendedName>
        <fullName evidence="5">Colanic acid biosynthesis glycosyltransferase WcaI</fullName>
    </recommendedName>
</protein>
<feature type="domain" description="Glycosyltransferase subfamily 4-like N-terminal" evidence="2">
    <location>
        <begin position="15"/>
        <end position="202"/>
    </location>
</feature>
<name>A0ABP9WSD8_9GAMM</name>
<dbReference type="RefSeq" id="WP_345550397.1">
    <property type="nucleotide sequence ID" value="NZ_BAABRT010000010.1"/>
</dbReference>
<dbReference type="Pfam" id="PF00534">
    <property type="entry name" value="Glycos_transf_1"/>
    <property type="match status" value="1"/>
</dbReference>
<dbReference type="CDD" id="cd03794">
    <property type="entry name" value="GT4_WbuB-like"/>
    <property type="match status" value="1"/>
</dbReference>
<evidence type="ECO:0000313" key="3">
    <source>
        <dbReference type="EMBL" id="GAA5525041.1"/>
    </source>
</evidence>
<comment type="caution">
    <text evidence="3">The sequence shown here is derived from an EMBL/GenBank/DDBJ whole genome shotgun (WGS) entry which is preliminary data.</text>
</comment>
<dbReference type="NCBIfam" id="NF007640">
    <property type="entry name" value="PRK10307.1"/>
    <property type="match status" value="1"/>
</dbReference>
<proteinExistence type="predicted"/>
<dbReference type="Proteomes" id="UP001408594">
    <property type="component" value="Unassembled WGS sequence"/>
</dbReference>
<dbReference type="PANTHER" id="PTHR45947">
    <property type="entry name" value="SULFOQUINOVOSYL TRANSFERASE SQD2"/>
    <property type="match status" value="1"/>
</dbReference>
<gene>
    <name evidence="3" type="ORF">Maes01_01601</name>
</gene>
<dbReference type="InterPro" id="IPR028098">
    <property type="entry name" value="Glyco_trans_4-like_N"/>
</dbReference>
<organism evidence="3 4">
    <name type="scientific">Microbulbifer aestuariivivens</name>
    <dbReference type="NCBI Taxonomy" id="1908308"/>
    <lineage>
        <taxon>Bacteria</taxon>
        <taxon>Pseudomonadati</taxon>
        <taxon>Pseudomonadota</taxon>
        <taxon>Gammaproteobacteria</taxon>
        <taxon>Cellvibrionales</taxon>
        <taxon>Microbulbiferaceae</taxon>
        <taxon>Microbulbifer</taxon>
    </lineage>
</organism>
<evidence type="ECO:0000259" key="1">
    <source>
        <dbReference type="Pfam" id="PF00534"/>
    </source>
</evidence>
<evidence type="ECO:0008006" key="5">
    <source>
        <dbReference type="Google" id="ProtNLM"/>
    </source>
</evidence>
<dbReference type="PANTHER" id="PTHR45947:SF3">
    <property type="entry name" value="SULFOQUINOVOSYL TRANSFERASE SQD2"/>
    <property type="match status" value="1"/>
</dbReference>
<dbReference type="SUPFAM" id="SSF53756">
    <property type="entry name" value="UDP-Glycosyltransferase/glycogen phosphorylase"/>
    <property type="match status" value="1"/>
</dbReference>
<evidence type="ECO:0000313" key="4">
    <source>
        <dbReference type="Proteomes" id="UP001408594"/>
    </source>
</evidence>
<evidence type="ECO:0000259" key="2">
    <source>
        <dbReference type="Pfam" id="PF13579"/>
    </source>
</evidence>
<sequence>MKILLYGLNFTPELTGIGKYNGELVSGVKFRDVDVDVVTAPPYYPEWKIKQGFSNFWGKNSIDEVMIYRCPLYVPRKVTTFSRLVHLVSFAISSGLRLLTLVGKRPDIIFLVQPTLFCAPAALIYSRLTGAKSVLHIQDFEVDAMFGLGMGSKDGSLRKFVRRVESWLMRRFDMVSTISHSMLANAERKGVPQGRLTFFPNWSDTDFVNPSVSGKALRDEWGIPLDDKVILYSGNIGAKQGLEIVLDAAEIFLTRKGVRFAIVGAGAYLERLKKAVLDRKLSNVCFRELLPWERVPEMLAAADVHLVVQKRGAADAVLPSKLTNILSAGGHALVTADPTTELGKLHGKYSGIYELVEPENTEAFVAGLERCLAKDTTKPNMVARQYALDYLNKEQIINRFVSDLKRLTQENKVRDDVYET</sequence>
<dbReference type="InterPro" id="IPR050194">
    <property type="entry name" value="Glycosyltransferase_grp1"/>
</dbReference>
<dbReference type="InterPro" id="IPR001296">
    <property type="entry name" value="Glyco_trans_1"/>
</dbReference>
<feature type="domain" description="Glycosyl transferase family 1" evidence="1">
    <location>
        <begin position="217"/>
        <end position="378"/>
    </location>
</feature>
<keyword evidence="4" id="KW-1185">Reference proteome</keyword>
<dbReference type="Pfam" id="PF13579">
    <property type="entry name" value="Glyco_trans_4_4"/>
    <property type="match status" value="1"/>
</dbReference>
<reference evidence="3 4" key="1">
    <citation type="submission" date="2024-02" db="EMBL/GenBank/DDBJ databases">
        <title>Microbulbifer aestuariivivens NBRC 112533.</title>
        <authorList>
            <person name="Ichikawa N."/>
            <person name="Katano-Makiyama Y."/>
            <person name="Hidaka K."/>
        </authorList>
    </citation>
    <scope>NUCLEOTIDE SEQUENCE [LARGE SCALE GENOMIC DNA]</scope>
    <source>
        <strain evidence="3 4">NBRC 112533</strain>
    </source>
</reference>
<accession>A0ABP9WSD8</accession>